<dbReference type="GO" id="GO:0008270">
    <property type="term" value="F:zinc ion binding"/>
    <property type="evidence" value="ECO:0007669"/>
    <property type="project" value="UniProtKB-UniRule"/>
</dbReference>
<evidence type="ECO:0000313" key="9">
    <source>
        <dbReference type="Proteomes" id="UP001154240"/>
    </source>
</evidence>
<sequence length="434" mass="46532">MVGRIHLKNGRVIDPANGIDQILDVLIEDGKISAVVQPDTLPEQPDGIVYDLQGKWVVPGLIDMHVHLREPGQEYKETIATGTRAAAAGGFTAVACMPNTKPVNDNQTVTVFIIAKAAEAGFARVYPVGAISSGSTGEHLAEFGELRQAGAVGVTDDGLPVGNSQLMRRALEYAGDHDLLVISHAEELSLSQSGAMNDGPLATRLGLRGIPHVAEEIMVYRDLALAEFTGRPIHIAHVSTRESLALIRRAKKKGVAVTAETAPHYFTLTEKAVDGYNTLAKMNPPLRTEADVAAILEALRDGTLDAIATDHAPHGELDKDMEFDLAANGIIGLETAVPLTLRLVRENRLDARRMVELLSVNPARILGVVGGTLSVGVPADIAVIDPEKKFVFTAESILSKSRNSPFLGWEMQGKAVLTIMDGKITWRQEGDFSS</sequence>
<evidence type="ECO:0000256" key="6">
    <source>
        <dbReference type="HAMAP-Rule" id="MF_00220"/>
    </source>
</evidence>
<evidence type="ECO:0000256" key="1">
    <source>
        <dbReference type="ARBA" id="ARBA00002368"/>
    </source>
</evidence>
<dbReference type="InterPro" id="IPR032466">
    <property type="entry name" value="Metal_Hydrolase"/>
</dbReference>
<evidence type="ECO:0000256" key="5">
    <source>
        <dbReference type="ARBA" id="ARBA00022975"/>
    </source>
</evidence>
<evidence type="ECO:0000256" key="4">
    <source>
        <dbReference type="ARBA" id="ARBA00022801"/>
    </source>
</evidence>
<dbReference type="Pfam" id="PF12890">
    <property type="entry name" value="DHOase"/>
    <property type="match status" value="1"/>
</dbReference>
<feature type="binding site" evidence="6">
    <location>
        <position position="157"/>
    </location>
    <ligand>
        <name>Zn(2+)</name>
        <dbReference type="ChEBI" id="CHEBI:29105"/>
        <label>1</label>
    </ligand>
</feature>
<dbReference type="InterPro" id="IPR050138">
    <property type="entry name" value="DHOase/Allantoinase_Hydrolase"/>
</dbReference>
<name>A0A9X4MM57_9BACT</name>
<keyword evidence="4 6" id="KW-0378">Hydrolase</keyword>
<dbReference type="EMBL" id="JAPHEH010000001">
    <property type="protein sequence ID" value="MDG4475352.1"/>
    <property type="molecule type" value="Genomic_DNA"/>
</dbReference>
<dbReference type="InterPro" id="IPR011059">
    <property type="entry name" value="Metal-dep_hydrolase_composite"/>
</dbReference>
<organism evidence="8 9">
    <name type="scientific">Thiovibrio frasassiensis</name>
    <dbReference type="NCBI Taxonomy" id="2984131"/>
    <lineage>
        <taxon>Bacteria</taxon>
        <taxon>Pseudomonadati</taxon>
        <taxon>Thermodesulfobacteriota</taxon>
        <taxon>Desulfobulbia</taxon>
        <taxon>Desulfobulbales</taxon>
        <taxon>Thiovibrionaceae</taxon>
        <taxon>Thiovibrio</taxon>
    </lineage>
</organism>
<protein>
    <recommendedName>
        <fullName evidence="6">Dihydroorotase</fullName>
        <shortName evidence="6">DHOase</shortName>
        <ecNumber evidence="6">3.5.2.3</ecNumber>
    </recommendedName>
</protein>
<comment type="similarity">
    <text evidence="2 6">Belongs to the metallo-dependent hydrolases superfamily. DHOase family. Class I DHOase subfamily.</text>
</comment>
<feature type="binding site" evidence="6">
    <location>
        <begin position="67"/>
        <end position="69"/>
    </location>
    <ligand>
        <name>substrate</name>
    </ligand>
</feature>
<dbReference type="SUPFAM" id="SSF51556">
    <property type="entry name" value="Metallo-dependent hydrolases"/>
    <property type="match status" value="1"/>
</dbReference>
<comment type="function">
    <text evidence="1 6">Catalyzes the reversible cyclization of carbamoyl aspartate to dihydroorotate.</text>
</comment>
<dbReference type="Gene3D" id="3.20.20.140">
    <property type="entry name" value="Metal-dependent hydrolases"/>
    <property type="match status" value="1"/>
</dbReference>
<feature type="binding site" evidence="6">
    <location>
        <position position="99"/>
    </location>
    <ligand>
        <name>substrate</name>
    </ligand>
</feature>
<feature type="binding site" evidence="6">
    <location>
        <position position="237"/>
    </location>
    <ligand>
        <name>Zn(2+)</name>
        <dbReference type="ChEBI" id="CHEBI:29105"/>
        <label>2</label>
    </ligand>
</feature>
<feature type="binding site" evidence="6">
    <location>
        <position position="184"/>
    </location>
    <ligand>
        <name>Zn(2+)</name>
        <dbReference type="ChEBI" id="CHEBI:29105"/>
        <label>2</label>
    </ligand>
</feature>
<dbReference type="InterPro" id="IPR024403">
    <property type="entry name" value="DHOase_cat"/>
</dbReference>
<dbReference type="RefSeq" id="WP_307632326.1">
    <property type="nucleotide sequence ID" value="NZ_JAPHEH010000001.1"/>
</dbReference>
<comment type="catalytic activity">
    <reaction evidence="6">
        <text>(S)-dihydroorotate + H2O = N-carbamoyl-L-aspartate + H(+)</text>
        <dbReference type="Rhea" id="RHEA:24296"/>
        <dbReference type="ChEBI" id="CHEBI:15377"/>
        <dbReference type="ChEBI" id="CHEBI:15378"/>
        <dbReference type="ChEBI" id="CHEBI:30864"/>
        <dbReference type="ChEBI" id="CHEBI:32814"/>
        <dbReference type="EC" id="3.5.2.3"/>
    </reaction>
</comment>
<comment type="caution">
    <text evidence="6">Lacks conserved residue(s) required for the propagation of feature annotation.</text>
</comment>
<comment type="caution">
    <text evidence="8">The sequence shown here is derived from an EMBL/GenBank/DDBJ whole genome shotgun (WGS) entry which is preliminary data.</text>
</comment>
<dbReference type="PROSITE" id="PS00482">
    <property type="entry name" value="DIHYDROOROTASE_1"/>
    <property type="match status" value="1"/>
</dbReference>
<dbReference type="Proteomes" id="UP001154240">
    <property type="component" value="Unassembled WGS sequence"/>
</dbReference>
<dbReference type="InterPro" id="IPR002195">
    <property type="entry name" value="Dihydroorotase_CS"/>
</dbReference>
<evidence type="ECO:0000256" key="3">
    <source>
        <dbReference type="ARBA" id="ARBA00022723"/>
    </source>
</evidence>
<dbReference type="Gene3D" id="2.30.40.10">
    <property type="entry name" value="Urease, subunit C, domain 1"/>
    <property type="match status" value="1"/>
</dbReference>
<dbReference type="GO" id="GO:0044205">
    <property type="term" value="P:'de novo' UMP biosynthetic process"/>
    <property type="evidence" value="ECO:0007669"/>
    <property type="project" value="UniProtKB-UniRule"/>
</dbReference>
<dbReference type="PANTHER" id="PTHR43668">
    <property type="entry name" value="ALLANTOINASE"/>
    <property type="match status" value="1"/>
</dbReference>
<dbReference type="AlphaFoldDB" id="A0A9X4MM57"/>
<feature type="active site" evidence="6">
    <location>
        <position position="310"/>
    </location>
</feature>
<accession>A0A9X4MM57</accession>
<proteinExistence type="inferred from homology"/>
<dbReference type="GO" id="GO:0005737">
    <property type="term" value="C:cytoplasm"/>
    <property type="evidence" value="ECO:0007669"/>
    <property type="project" value="TreeGrafter"/>
</dbReference>
<dbReference type="HAMAP" id="MF_00220_B">
    <property type="entry name" value="PyrC_classI_B"/>
    <property type="match status" value="1"/>
</dbReference>
<comment type="cofactor">
    <cofactor evidence="6">
        <name>Zn(2+)</name>
        <dbReference type="ChEBI" id="CHEBI:29105"/>
    </cofactor>
    <text evidence="6">Binds 2 Zn(2+) ions per subunit.</text>
</comment>
<keyword evidence="3 6" id="KW-0479">Metal-binding</keyword>
<dbReference type="GO" id="GO:0004038">
    <property type="term" value="F:allantoinase activity"/>
    <property type="evidence" value="ECO:0007669"/>
    <property type="project" value="TreeGrafter"/>
</dbReference>
<dbReference type="EC" id="3.5.2.3" evidence="6"/>
<dbReference type="CDD" id="cd01317">
    <property type="entry name" value="DHOase_IIa"/>
    <property type="match status" value="1"/>
</dbReference>
<feature type="binding site" evidence="6">
    <location>
        <position position="310"/>
    </location>
    <ligand>
        <name>Zn(2+)</name>
        <dbReference type="ChEBI" id="CHEBI:29105"/>
        <label>1</label>
    </ligand>
</feature>
<feature type="binding site" evidence="6">
    <location>
        <position position="283"/>
    </location>
    <ligand>
        <name>substrate</name>
    </ligand>
</feature>
<evidence type="ECO:0000256" key="2">
    <source>
        <dbReference type="ARBA" id="ARBA00010286"/>
    </source>
</evidence>
<dbReference type="PANTHER" id="PTHR43668:SF2">
    <property type="entry name" value="ALLANTOINASE"/>
    <property type="match status" value="1"/>
</dbReference>
<dbReference type="GO" id="GO:0004151">
    <property type="term" value="F:dihydroorotase activity"/>
    <property type="evidence" value="ECO:0007669"/>
    <property type="project" value="UniProtKB-UniRule"/>
</dbReference>
<feature type="binding site" evidence="6">
    <location>
        <position position="314"/>
    </location>
    <ligand>
        <name>substrate</name>
    </ligand>
</feature>
<dbReference type="NCBIfam" id="TIGR00857">
    <property type="entry name" value="pyrC_multi"/>
    <property type="match status" value="1"/>
</dbReference>
<evidence type="ECO:0000259" key="7">
    <source>
        <dbReference type="Pfam" id="PF12890"/>
    </source>
</evidence>
<comment type="pathway">
    <text evidence="6">Pyrimidine metabolism; UMP biosynthesis via de novo pathway; (S)-dihydroorotate from bicarbonate: step 3/3.</text>
</comment>
<gene>
    <name evidence="6" type="primary">pyrC</name>
    <name evidence="8" type="ORF">OLX77_04150</name>
</gene>
<feature type="binding site" evidence="6">
    <location>
        <position position="157"/>
    </location>
    <ligand>
        <name>Zn(2+)</name>
        <dbReference type="ChEBI" id="CHEBI:29105"/>
        <label>2</label>
    </ligand>
</feature>
<reference evidence="8" key="2">
    <citation type="submission" date="2022-10" db="EMBL/GenBank/DDBJ databases">
        <authorList>
            <person name="Aronson H.S."/>
        </authorList>
    </citation>
    <scope>NUCLEOTIDE SEQUENCE</scope>
    <source>
        <strain evidence="8">RS19-109</strain>
    </source>
</reference>
<keyword evidence="5 6" id="KW-0665">Pyrimidine biosynthesis</keyword>
<feature type="binding site" evidence="6">
    <location>
        <position position="65"/>
    </location>
    <ligand>
        <name>Zn(2+)</name>
        <dbReference type="ChEBI" id="CHEBI:29105"/>
        <label>1</label>
    </ligand>
</feature>
<dbReference type="SUPFAM" id="SSF51338">
    <property type="entry name" value="Composite domain of metallo-dependent hydrolases"/>
    <property type="match status" value="1"/>
</dbReference>
<dbReference type="InterPro" id="IPR004722">
    <property type="entry name" value="DHOase"/>
</dbReference>
<reference evidence="8" key="1">
    <citation type="journal article" date="2022" name="bioRxiv">
        <title>Thiovibrio frasassiensisgen. nov., sp. nov., an autotrophic, elemental sulfur disproportionating bacterium isolated from sulfidic karst sediment, and proposal of Thiovibrionaceae fam. nov.</title>
        <authorList>
            <person name="Aronson H."/>
            <person name="Thomas C."/>
            <person name="Bhattacharyya M."/>
            <person name="Eckstein S."/>
            <person name="Jensen S."/>
            <person name="Barco R."/>
            <person name="Macalady J."/>
            <person name="Amend J."/>
        </authorList>
    </citation>
    <scope>NUCLEOTIDE SEQUENCE</scope>
    <source>
        <strain evidence="8">RS19-109</strain>
    </source>
</reference>
<feature type="binding site" evidence="6">
    <location>
        <position position="67"/>
    </location>
    <ligand>
        <name>Zn(2+)</name>
        <dbReference type="ChEBI" id="CHEBI:29105"/>
        <label>1</label>
    </ligand>
</feature>
<feature type="domain" description="Dihydroorotase catalytic" evidence="7">
    <location>
        <begin position="54"/>
        <end position="243"/>
    </location>
</feature>
<dbReference type="GO" id="GO:0006145">
    <property type="term" value="P:purine nucleobase catabolic process"/>
    <property type="evidence" value="ECO:0007669"/>
    <property type="project" value="TreeGrafter"/>
</dbReference>
<keyword evidence="6" id="KW-0862">Zinc</keyword>
<keyword evidence="9" id="KW-1185">Reference proteome</keyword>
<evidence type="ECO:0000313" key="8">
    <source>
        <dbReference type="EMBL" id="MDG4475352.1"/>
    </source>
</evidence>
<dbReference type="PROSITE" id="PS00483">
    <property type="entry name" value="DIHYDROOROTASE_2"/>
    <property type="match status" value="1"/>
</dbReference>